<dbReference type="Proteomes" id="UP000670092">
    <property type="component" value="Unassembled WGS sequence"/>
</dbReference>
<gene>
    <name evidence="1" type="ORF">I7I52_10332</name>
</gene>
<proteinExistence type="predicted"/>
<accession>A0A8H7YWJ2</accession>
<evidence type="ECO:0000313" key="1">
    <source>
        <dbReference type="EMBL" id="KAG5299875.1"/>
    </source>
</evidence>
<dbReference type="EMBL" id="JAEVHI010000002">
    <property type="protein sequence ID" value="KAG5299875.1"/>
    <property type="molecule type" value="Genomic_DNA"/>
</dbReference>
<dbReference type="AlphaFoldDB" id="A0A8H7YWJ2"/>
<sequence length="60" mass="6901">MINRMYSTLINGVEITLLTLLMEWTRRKKSPLAGHHFIFHLPSAVNVVEDPANPREGKEK</sequence>
<comment type="caution">
    <text evidence="1">The sequence shown here is derived from an EMBL/GenBank/DDBJ whole genome shotgun (WGS) entry which is preliminary data.</text>
</comment>
<name>A0A8H7YWJ2_AJECA</name>
<dbReference type="VEuPathDB" id="FungiDB:I7I52_10332"/>
<organism evidence="1 2">
    <name type="scientific">Ajellomyces capsulatus</name>
    <name type="common">Darling's disease fungus</name>
    <name type="synonym">Histoplasma capsulatum</name>
    <dbReference type="NCBI Taxonomy" id="5037"/>
    <lineage>
        <taxon>Eukaryota</taxon>
        <taxon>Fungi</taxon>
        <taxon>Dikarya</taxon>
        <taxon>Ascomycota</taxon>
        <taxon>Pezizomycotina</taxon>
        <taxon>Eurotiomycetes</taxon>
        <taxon>Eurotiomycetidae</taxon>
        <taxon>Onygenales</taxon>
        <taxon>Ajellomycetaceae</taxon>
        <taxon>Histoplasma</taxon>
    </lineage>
</organism>
<evidence type="ECO:0000313" key="2">
    <source>
        <dbReference type="Proteomes" id="UP000670092"/>
    </source>
</evidence>
<protein>
    <submittedName>
        <fullName evidence="1">Uncharacterized protein</fullName>
    </submittedName>
</protein>
<reference evidence="1 2" key="1">
    <citation type="submission" date="2021-01" db="EMBL/GenBank/DDBJ databases">
        <title>Chromosome-level genome assembly of a human fungal pathogen reveals clustering of transcriptionally co-regulated genes.</title>
        <authorList>
            <person name="Voorhies M."/>
            <person name="Cohen S."/>
            <person name="Shea T.P."/>
            <person name="Petrus S."/>
            <person name="Munoz J.F."/>
            <person name="Poplawski S."/>
            <person name="Goldman W.E."/>
            <person name="Michael T."/>
            <person name="Cuomo C.A."/>
            <person name="Sil A."/>
            <person name="Beyhan S."/>
        </authorList>
    </citation>
    <scope>NUCLEOTIDE SEQUENCE [LARGE SCALE GENOMIC DNA]</scope>
    <source>
        <strain evidence="1 2">G184AR</strain>
    </source>
</reference>